<dbReference type="SMART" id="SM00849">
    <property type="entry name" value="Lactamase_B"/>
    <property type="match status" value="1"/>
</dbReference>
<comment type="function">
    <text evidence="7">Thiolesterase that catalyzes the hydrolysis of S-D-lactoyl-glutathione to form glutathione and D-lactic acid.</text>
</comment>
<feature type="binding site" evidence="7">
    <location>
        <position position="62"/>
    </location>
    <ligand>
        <name>Zn(2+)</name>
        <dbReference type="ChEBI" id="CHEBI:29105"/>
        <label>2</label>
    </ligand>
</feature>
<dbReference type="GO" id="GO:0046872">
    <property type="term" value="F:metal ion binding"/>
    <property type="evidence" value="ECO:0007669"/>
    <property type="project" value="UniProtKB-KW"/>
</dbReference>
<evidence type="ECO:0000256" key="6">
    <source>
        <dbReference type="ARBA" id="ARBA00022833"/>
    </source>
</evidence>
<reference evidence="9 10" key="1">
    <citation type="journal article" date="2016" name="Nat. Commun.">
        <title>Thousands of microbial genomes shed light on interconnected biogeochemical processes in an aquifer system.</title>
        <authorList>
            <person name="Anantharaman K."/>
            <person name="Brown C.T."/>
            <person name="Hug L.A."/>
            <person name="Sharon I."/>
            <person name="Castelle C.J."/>
            <person name="Probst A.J."/>
            <person name="Thomas B.C."/>
            <person name="Singh A."/>
            <person name="Wilkins M.J."/>
            <person name="Karaoz U."/>
            <person name="Brodie E.L."/>
            <person name="Williams K.H."/>
            <person name="Hubbard S.S."/>
            <person name="Banfield J.F."/>
        </authorList>
    </citation>
    <scope>NUCLEOTIDE SEQUENCE [LARGE SCALE GENOMIC DNA]</scope>
</reference>
<evidence type="ECO:0000256" key="7">
    <source>
        <dbReference type="HAMAP-Rule" id="MF_01374"/>
    </source>
</evidence>
<dbReference type="NCBIfam" id="TIGR03413">
    <property type="entry name" value="GSH_gloB"/>
    <property type="match status" value="1"/>
</dbReference>
<evidence type="ECO:0000256" key="4">
    <source>
        <dbReference type="ARBA" id="ARBA00022723"/>
    </source>
</evidence>
<comment type="subunit">
    <text evidence="7">Monomer.</text>
</comment>
<sequence>MNSVLHVCAFEDNYIWLMRSRSATHPQDVIIVDPGDAAPVLAFLAQQQLNPAAIFCTHHHYDHVGGVPDLLRHYPVPVFGPENIAAITRPVTDGDTIHINDMDITFQVLATPGHTHGHVAYYGHGCLFCGDTLFSAGCGRLFEGTPAEMHTSLSRLAALPADTAVYCGHEYTLANLRFALTVEPENTDSRAYRDQAAALRGAQTPTLPSTIGLERRVNPFLRADQPSVRAAVEAHTQQGLATTLEVFAALRRWKDNFK</sequence>
<keyword evidence="4 7" id="KW-0479">Metal-binding</keyword>
<name>A0A1F6UP18_9PROT</name>
<organism evidence="9 10">
    <name type="scientific">Candidatus Muproteobacteria bacterium RBG_19FT_COMBO_61_10</name>
    <dbReference type="NCBI Taxonomy" id="1817761"/>
    <lineage>
        <taxon>Bacteria</taxon>
        <taxon>Pseudomonadati</taxon>
        <taxon>Pseudomonadota</taxon>
        <taxon>Candidatus Muproteobacteria</taxon>
    </lineage>
</organism>
<dbReference type="AlphaFoldDB" id="A0A1F6UP18"/>
<dbReference type="InterPro" id="IPR017782">
    <property type="entry name" value="Hydroxyacylglutathione_Hdrlase"/>
</dbReference>
<dbReference type="PANTHER" id="PTHR43705:SF1">
    <property type="entry name" value="HYDROXYACYLGLUTATHIONE HYDROLASE GLOB"/>
    <property type="match status" value="1"/>
</dbReference>
<dbReference type="UniPathway" id="UPA00619">
    <property type="reaction ID" value="UER00676"/>
</dbReference>
<comment type="pathway">
    <text evidence="2 7">Secondary metabolite metabolism; methylglyoxal degradation; (R)-lactate from methylglyoxal: step 2/2.</text>
</comment>
<comment type="caution">
    <text evidence="9">The sequence shown here is derived from an EMBL/GenBank/DDBJ whole genome shotgun (WGS) entry which is preliminary data.</text>
</comment>
<accession>A0A1F6UP18</accession>
<dbReference type="Proteomes" id="UP000177950">
    <property type="component" value="Unassembled WGS sequence"/>
</dbReference>
<dbReference type="CDD" id="cd07723">
    <property type="entry name" value="hydroxyacylglutathione_hydrolase_MBL-fold"/>
    <property type="match status" value="1"/>
</dbReference>
<comment type="similarity">
    <text evidence="3 7">Belongs to the metallo-beta-lactamase superfamily. Glyoxalase II family.</text>
</comment>
<evidence type="ECO:0000259" key="8">
    <source>
        <dbReference type="SMART" id="SM00849"/>
    </source>
</evidence>
<evidence type="ECO:0000256" key="3">
    <source>
        <dbReference type="ARBA" id="ARBA00006759"/>
    </source>
</evidence>
<dbReference type="InterPro" id="IPR050110">
    <property type="entry name" value="Glyoxalase_II_hydrolase"/>
</dbReference>
<keyword evidence="5 7" id="KW-0378">Hydrolase</keyword>
<keyword evidence="6 7" id="KW-0862">Zinc</keyword>
<dbReference type="PANTHER" id="PTHR43705">
    <property type="entry name" value="HYDROXYACYLGLUTATHIONE HYDROLASE"/>
    <property type="match status" value="1"/>
</dbReference>
<feature type="binding site" evidence="7">
    <location>
        <position position="114"/>
    </location>
    <ligand>
        <name>Zn(2+)</name>
        <dbReference type="ChEBI" id="CHEBI:29105"/>
        <label>1</label>
    </ligand>
</feature>
<dbReference type="InterPro" id="IPR032282">
    <property type="entry name" value="HAGH_C"/>
</dbReference>
<comment type="cofactor">
    <cofactor evidence="7">
        <name>Zn(2+)</name>
        <dbReference type="ChEBI" id="CHEBI:29105"/>
    </cofactor>
    <text evidence="7">Binds 2 Zn(2+) ions per subunit.</text>
</comment>
<feature type="binding site" evidence="7">
    <location>
        <position position="58"/>
    </location>
    <ligand>
        <name>Zn(2+)</name>
        <dbReference type="ChEBI" id="CHEBI:29105"/>
        <label>1</label>
    </ligand>
</feature>
<feature type="binding site" evidence="7">
    <location>
        <position position="63"/>
    </location>
    <ligand>
        <name>Zn(2+)</name>
        <dbReference type="ChEBI" id="CHEBI:29105"/>
        <label>2</label>
    </ligand>
</feature>
<evidence type="ECO:0000256" key="1">
    <source>
        <dbReference type="ARBA" id="ARBA00001623"/>
    </source>
</evidence>
<dbReference type="GO" id="GO:0004416">
    <property type="term" value="F:hydroxyacylglutathione hydrolase activity"/>
    <property type="evidence" value="ECO:0007669"/>
    <property type="project" value="UniProtKB-UniRule"/>
</dbReference>
<dbReference type="EMBL" id="MFSV01000009">
    <property type="protein sequence ID" value="OGI59131.1"/>
    <property type="molecule type" value="Genomic_DNA"/>
</dbReference>
<dbReference type="EC" id="3.1.2.6" evidence="7"/>
<protein>
    <recommendedName>
        <fullName evidence="7">Hydroxyacylglutathione hydrolase</fullName>
        <ecNumber evidence="7">3.1.2.6</ecNumber>
    </recommendedName>
    <alternativeName>
        <fullName evidence="7">Glyoxalase II</fullName>
        <shortName evidence="7">Glx II</shortName>
    </alternativeName>
</protein>
<dbReference type="InterPro" id="IPR001279">
    <property type="entry name" value="Metallo-B-lactamas"/>
</dbReference>
<feature type="domain" description="Metallo-beta-lactamase" evidence="8">
    <location>
        <begin position="12"/>
        <end position="169"/>
    </location>
</feature>
<evidence type="ECO:0000313" key="10">
    <source>
        <dbReference type="Proteomes" id="UP000177950"/>
    </source>
</evidence>
<dbReference type="SUPFAM" id="SSF56281">
    <property type="entry name" value="Metallo-hydrolase/oxidoreductase"/>
    <property type="match status" value="1"/>
</dbReference>
<feature type="binding site" evidence="7">
    <location>
        <position position="131"/>
    </location>
    <ligand>
        <name>Zn(2+)</name>
        <dbReference type="ChEBI" id="CHEBI:29105"/>
        <label>2</label>
    </ligand>
</feature>
<dbReference type="Pfam" id="PF00753">
    <property type="entry name" value="Lactamase_B"/>
    <property type="match status" value="1"/>
</dbReference>
<dbReference type="PIRSF" id="PIRSF005457">
    <property type="entry name" value="Glx"/>
    <property type="match status" value="1"/>
</dbReference>
<evidence type="ECO:0000313" key="9">
    <source>
        <dbReference type="EMBL" id="OGI59131.1"/>
    </source>
</evidence>
<dbReference type="Pfam" id="PF16123">
    <property type="entry name" value="HAGH_C"/>
    <property type="match status" value="1"/>
</dbReference>
<proteinExistence type="inferred from homology"/>
<feature type="binding site" evidence="7">
    <location>
        <position position="60"/>
    </location>
    <ligand>
        <name>Zn(2+)</name>
        <dbReference type="ChEBI" id="CHEBI:29105"/>
        <label>1</label>
    </ligand>
</feature>
<dbReference type="Gene3D" id="3.60.15.10">
    <property type="entry name" value="Ribonuclease Z/Hydroxyacylglutathione hydrolase-like"/>
    <property type="match status" value="1"/>
</dbReference>
<evidence type="ECO:0000256" key="5">
    <source>
        <dbReference type="ARBA" id="ARBA00022801"/>
    </source>
</evidence>
<comment type="catalytic activity">
    <reaction evidence="1 7">
        <text>an S-(2-hydroxyacyl)glutathione + H2O = a 2-hydroxy carboxylate + glutathione + H(+)</text>
        <dbReference type="Rhea" id="RHEA:21864"/>
        <dbReference type="ChEBI" id="CHEBI:15377"/>
        <dbReference type="ChEBI" id="CHEBI:15378"/>
        <dbReference type="ChEBI" id="CHEBI:57925"/>
        <dbReference type="ChEBI" id="CHEBI:58896"/>
        <dbReference type="ChEBI" id="CHEBI:71261"/>
        <dbReference type="EC" id="3.1.2.6"/>
    </reaction>
</comment>
<dbReference type="HAMAP" id="MF_01374">
    <property type="entry name" value="Glyoxalase_2"/>
    <property type="match status" value="1"/>
</dbReference>
<feature type="binding site" evidence="7">
    <location>
        <position position="169"/>
    </location>
    <ligand>
        <name>Zn(2+)</name>
        <dbReference type="ChEBI" id="CHEBI:29105"/>
        <label>2</label>
    </ligand>
</feature>
<dbReference type="GO" id="GO:0019243">
    <property type="term" value="P:methylglyoxal catabolic process to D-lactate via S-lactoyl-glutathione"/>
    <property type="evidence" value="ECO:0007669"/>
    <property type="project" value="UniProtKB-UniRule"/>
</dbReference>
<feature type="binding site" evidence="7">
    <location>
        <position position="131"/>
    </location>
    <ligand>
        <name>Zn(2+)</name>
        <dbReference type="ChEBI" id="CHEBI:29105"/>
        <label>1</label>
    </ligand>
</feature>
<evidence type="ECO:0000256" key="2">
    <source>
        <dbReference type="ARBA" id="ARBA00004963"/>
    </source>
</evidence>
<dbReference type="InterPro" id="IPR035680">
    <property type="entry name" value="Clx_II_MBL"/>
</dbReference>
<dbReference type="InterPro" id="IPR036866">
    <property type="entry name" value="RibonucZ/Hydroxyglut_hydro"/>
</dbReference>
<gene>
    <name evidence="7" type="primary">gloB</name>
    <name evidence="9" type="ORF">A2V58_06715</name>
</gene>